<keyword evidence="3" id="KW-1185">Reference proteome</keyword>
<keyword evidence="1" id="KW-0472">Membrane</keyword>
<name>A0A0A2TBL0_9BACI</name>
<sequence>MTQMEEVLREDGKRQIKSAGVALVVVLVIIVLQMLLDTSFLYGILFAIPFGLFGITLLSRGMRDIRFAGLAATTENQVGYQVVSKRMYLGIAMGWDDPARLYDMDGAIHSEMKEKKSLVWKFVLVLAAIFSSLPIAPRNYIFYNQSKEPTYLLEKKGGLRSRYFIRDLQGNYLYYAEQQKQTGHDMIIHFYEKANVLWTAESDRYLDVITVKNPEGMEVMNLKKDAIPVEAADRFGSMSGLLIEKRDHEPLPDDLHLFLYILNKKVAAW</sequence>
<evidence type="ECO:0000313" key="2">
    <source>
        <dbReference type="EMBL" id="KGP72919.1"/>
    </source>
</evidence>
<dbReference type="AlphaFoldDB" id="A0A0A2TBL0"/>
<dbReference type="eggNOG" id="ENOG503369M">
    <property type="taxonomic scope" value="Bacteria"/>
</dbReference>
<evidence type="ECO:0000256" key="1">
    <source>
        <dbReference type="SAM" id="Phobius"/>
    </source>
</evidence>
<keyword evidence="1" id="KW-0812">Transmembrane</keyword>
<gene>
    <name evidence="2" type="ORF">N782_09995</name>
</gene>
<dbReference type="RefSeq" id="WP_036818898.1">
    <property type="nucleotide sequence ID" value="NZ_AVBF01000021.1"/>
</dbReference>
<accession>A0A0A2TBL0</accession>
<feature type="transmembrane region" description="Helical" evidence="1">
    <location>
        <begin position="40"/>
        <end position="58"/>
    </location>
</feature>
<feature type="transmembrane region" description="Helical" evidence="1">
    <location>
        <begin position="118"/>
        <end position="136"/>
    </location>
</feature>
<feature type="transmembrane region" description="Helical" evidence="1">
    <location>
        <begin position="16"/>
        <end position="34"/>
    </location>
</feature>
<protein>
    <submittedName>
        <fullName evidence="2">Uncharacterized protein</fullName>
    </submittedName>
</protein>
<dbReference type="OrthoDB" id="2691391at2"/>
<evidence type="ECO:0000313" key="3">
    <source>
        <dbReference type="Proteomes" id="UP000030147"/>
    </source>
</evidence>
<reference evidence="2 3" key="1">
    <citation type="journal article" date="2015" name="Stand. Genomic Sci.">
        <title>High quality draft genome sequence of the moderately halophilic bacterium Pontibacillus yanchengensis Y32(T) and comparison among Pontibacillus genomes.</title>
        <authorList>
            <person name="Huang J."/>
            <person name="Qiao Z.X."/>
            <person name="Tang J.W."/>
            <person name="Wang G."/>
        </authorList>
    </citation>
    <scope>NUCLEOTIDE SEQUENCE [LARGE SCALE GENOMIC DNA]</scope>
    <source>
        <strain evidence="2 3">Y32</strain>
    </source>
</reference>
<keyword evidence="1" id="KW-1133">Transmembrane helix</keyword>
<dbReference type="EMBL" id="AVBF01000021">
    <property type="protein sequence ID" value="KGP72919.1"/>
    <property type="molecule type" value="Genomic_DNA"/>
</dbReference>
<comment type="caution">
    <text evidence="2">The sequence shown here is derived from an EMBL/GenBank/DDBJ whole genome shotgun (WGS) entry which is preliminary data.</text>
</comment>
<dbReference type="STRING" id="1385514.N782_09995"/>
<dbReference type="Proteomes" id="UP000030147">
    <property type="component" value="Unassembled WGS sequence"/>
</dbReference>
<organism evidence="2 3">
    <name type="scientific">Pontibacillus yanchengensis Y32</name>
    <dbReference type="NCBI Taxonomy" id="1385514"/>
    <lineage>
        <taxon>Bacteria</taxon>
        <taxon>Bacillati</taxon>
        <taxon>Bacillota</taxon>
        <taxon>Bacilli</taxon>
        <taxon>Bacillales</taxon>
        <taxon>Bacillaceae</taxon>
        <taxon>Pontibacillus</taxon>
    </lineage>
</organism>
<proteinExistence type="predicted"/>